<dbReference type="EMBL" id="AWUE01020024">
    <property type="protein sequence ID" value="OMO70210.1"/>
    <property type="molecule type" value="Genomic_DNA"/>
</dbReference>
<comment type="caution">
    <text evidence="1">The sequence shown here is derived from an EMBL/GenBank/DDBJ whole genome shotgun (WGS) entry which is preliminary data.</text>
</comment>
<dbReference type="AlphaFoldDB" id="A0A1R3HIQ7"/>
<organism evidence="1 2">
    <name type="scientific">Corchorus olitorius</name>
    <dbReference type="NCBI Taxonomy" id="93759"/>
    <lineage>
        <taxon>Eukaryota</taxon>
        <taxon>Viridiplantae</taxon>
        <taxon>Streptophyta</taxon>
        <taxon>Embryophyta</taxon>
        <taxon>Tracheophyta</taxon>
        <taxon>Spermatophyta</taxon>
        <taxon>Magnoliopsida</taxon>
        <taxon>eudicotyledons</taxon>
        <taxon>Gunneridae</taxon>
        <taxon>Pentapetalae</taxon>
        <taxon>rosids</taxon>
        <taxon>malvids</taxon>
        <taxon>Malvales</taxon>
        <taxon>Malvaceae</taxon>
        <taxon>Grewioideae</taxon>
        <taxon>Apeibeae</taxon>
        <taxon>Corchorus</taxon>
    </lineage>
</organism>
<keyword evidence="2" id="KW-1185">Reference proteome</keyword>
<proteinExistence type="predicted"/>
<name>A0A1R3HIQ7_9ROSI</name>
<gene>
    <name evidence="1" type="ORF">COLO4_28693</name>
</gene>
<accession>A0A1R3HIQ7</accession>
<reference evidence="2" key="1">
    <citation type="submission" date="2013-09" db="EMBL/GenBank/DDBJ databases">
        <title>Corchorus olitorius genome sequencing.</title>
        <authorList>
            <person name="Alam M."/>
            <person name="Haque M.S."/>
            <person name="Islam M.S."/>
            <person name="Emdad E.M."/>
            <person name="Islam M.M."/>
            <person name="Ahmed B."/>
            <person name="Halim A."/>
            <person name="Hossen Q.M.M."/>
            <person name="Hossain M.Z."/>
            <person name="Ahmed R."/>
            <person name="Khan M.M."/>
            <person name="Islam R."/>
            <person name="Rashid M.M."/>
            <person name="Khan S.A."/>
            <person name="Rahman M.S."/>
            <person name="Alam M."/>
            <person name="Yahiya A.S."/>
            <person name="Khan M.S."/>
            <person name="Azam M.S."/>
            <person name="Haque T."/>
            <person name="Lashkar M.Z.H."/>
            <person name="Akhand A.I."/>
            <person name="Morshed G."/>
            <person name="Roy S."/>
            <person name="Uddin K.S."/>
            <person name="Rabeya T."/>
            <person name="Hossain A.S."/>
            <person name="Chowdhury A."/>
            <person name="Snigdha A.R."/>
            <person name="Mortoza M.S."/>
            <person name="Matin S.A."/>
            <person name="Hoque S.M.E."/>
            <person name="Islam M.K."/>
            <person name="Roy D.K."/>
            <person name="Haider R."/>
            <person name="Moosa M.M."/>
            <person name="Elias S.M."/>
            <person name="Hasan A.M."/>
            <person name="Jahan S."/>
            <person name="Shafiuddin M."/>
            <person name="Mahmood N."/>
            <person name="Shommy N.S."/>
        </authorList>
    </citation>
    <scope>NUCLEOTIDE SEQUENCE [LARGE SCALE GENOMIC DNA]</scope>
    <source>
        <strain evidence="2">cv. O-4</strain>
    </source>
</reference>
<sequence>MEGDLAKDFLPAWSVDFHTCCSTSIEFVFYIELESSYS</sequence>
<evidence type="ECO:0000313" key="1">
    <source>
        <dbReference type="EMBL" id="OMO70210.1"/>
    </source>
</evidence>
<evidence type="ECO:0000313" key="2">
    <source>
        <dbReference type="Proteomes" id="UP000187203"/>
    </source>
</evidence>
<dbReference type="Proteomes" id="UP000187203">
    <property type="component" value="Unassembled WGS sequence"/>
</dbReference>
<protein>
    <submittedName>
        <fullName evidence="1">Uncharacterized protein</fullName>
    </submittedName>
</protein>